<proteinExistence type="predicted"/>
<dbReference type="OrthoDB" id="9769367at2"/>
<dbReference type="GO" id="GO:0016491">
    <property type="term" value="F:oxidoreductase activity"/>
    <property type="evidence" value="ECO:0007669"/>
    <property type="project" value="UniProtKB-KW"/>
</dbReference>
<sequence>MQASNLGRQAPRDLPKAARPLHVTVLGAGKIGRTIAAMLHDSGDYRVSVVDHDARRLDGLPRGVLARAGDPTEPGTCAALLAGADAVLNALPFHAAISVASVAARLGVHYFDLTEDVAATQAIRQLAQGARSVLMPQCGLAPGFIGVVGHDLAQRFLRGGGELLDLQMRVGALPRYPSNALKYNLTWSTEGLINEYCNPCEAIVDGRRVELTALEGLESFALDGIEYEAFNTSGGLGTLPETLAGRARHVDYKSIRYPGHCALMKLLLNDLRLRERRDWLRDIFDRAIPLTEQDVVIVFATATGYPAGGERGRGPLTQASFSARIGGVDSADGHVNAIQLTTAAGICTALDMVASGALPQAGFVRQESMPLDAFLANRFGRHYTQHPLQESLV</sequence>
<organism evidence="4 5">
    <name type="scientific">Cupriavidus nantongensis</name>
    <dbReference type="NCBI Taxonomy" id="1796606"/>
    <lineage>
        <taxon>Bacteria</taxon>
        <taxon>Pseudomonadati</taxon>
        <taxon>Pseudomonadota</taxon>
        <taxon>Betaproteobacteria</taxon>
        <taxon>Burkholderiales</taxon>
        <taxon>Burkholderiaceae</taxon>
        <taxon>Cupriavidus</taxon>
    </lineage>
</organism>
<dbReference type="RefSeq" id="WP_062801872.1">
    <property type="nucleotide sequence ID" value="NZ_CP014844.1"/>
</dbReference>
<dbReference type="Pfam" id="PF16653">
    <property type="entry name" value="Sacchrp_dh_C"/>
    <property type="match status" value="1"/>
</dbReference>
<dbReference type="InterPro" id="IPR051168">
    <property type="entry name" value="AASS"/>
</dbReference>
<dbReference type="SUPFAM" id="SSF51735">
    <property type="entry name" value="NAD(P)-binding Rossmann-fold domains"/>
    <property type="match status" value="1"/>
</dbReference>
<dbReference type="AlphaFoldDB" id="A0A142JPF1"/>
<dbReference type="KEGG" id="cnan:A2G96_20555"/>
<evidence type="ECO:0000259" key="3">
    <source>
        <dbReference type="Pfam" id="PF16653"/>
    </source>
</evidence>
<dbReference type="InterPro" id="IPR032095">
    <property type="entry name" value="Sacchrp_dh-like_C"/>
</dbReference>
<dbReference type="InterPro" id="IPR036291">
    <property type="entry name" value="NAD(P)-bd_dom_sf"/>
</dbReference>
<dbReference type="EMBL" id="CP014844">
    <property type="protein sequence ID" value="AMR79963.1"/>
    <property type="molecule type" value="Genomic_DNA"/>
</dbReference>
<gene>
    <name evidence="4" type="ORF">A2G96_20555</name>
</gene>
<evidence type="ECO:0000256" key="1">
    <source>
        <dbReference type="ARBA" id="ARBA00023002"/>
    </source>
</evidence>
<reference evidence="4 5" key="1">
    <citation type="submission" date="2016-03" db="EMBL/GenBank/DDBJ databases">
        <title>Complete genome sequence of a novel chlorpyrifos degrading bacterium, Cupriavidus nantongensis sp. X1.</title>
        <authorList>
            <person name="Fang L."/>
        </authorList>
    </citation>
    <scope>NUCLEOTIDE SEQUENCE [LARGE SCALE GENOMIC DNA]</scope>
    <source>
        <strain evidence="4 5">X1</strain>
    </source>
</reference>
<accession>A0A142JPF1</accession>
<keyword evidence="1" id="KW-0560">Oxidoreductase</keyword>
<dbReference type="InterPro" id="IPR005097">
    <property type="entry name" value="Sacchrp_dh_NADP-bd"/>
</dbReference>
<dbReference type="PANTHER" id="PTHR11133:SF22">
    <property type="entry name" value="ALPHA-AMINOADIPIC SEMIALDEHYDE SYNTHASE, MITOCHONDRIAL"/>
    <property type="match status" value="1"/>
</dbReference>
<dbReference type="PANTHER" id="PTHR11133">
    <property type="entry name" value="SACCHAROPINE DEHYDROGENASE"/>
    <property type="match status" value="1"/>
</dbReference>
<protein>
    <submittedName>
        <fullName evidence="4">Saccharopine dehydrogenase</fullName>
    </submittedName>
</protein>
<dbReference type="SUPFAM" id="SSF55347">
    <property type="entry name" value="Glyceraldehyde-3-phosphate dehydrogenase-like, C-terminal domain"/>
    <property type="match status" value="1"/>
</dbReference>
<feature type="domain" description="Saccharopine dehydrogenase NADP binding" evidence="2">
    <location>
        <begin position="23"/>
        <end position="128"/>
    </location>
</feature>
<evidence type="ECO:0000313" key="5">
    <source>
        <dbReference type="Proteomes" id="UP000075238"/>
    </source>
</evidence>
<evidence type="ECO:0000259" key="2">
    <source>
        <dbReference type="Pfam" id="PF03435"/>
    </source>
</evidence>
<dbReference type="Proteomes" id="UP000075238">
    <property type="component" value="Chromosome 1"/>
</dbReference>
<dbReference type="Gene3D" id="3.40.50.720">
    <property type="entry name" value="NAD(P)-binding Rossmann-like Domain"/>
    <property type="match status" value="1"/>
</dbReference>
<keyword evidence="5" id="KW-1185">Reference proteome</keyword>
<dbReference type="Pfam" id="PF03435">
    <property type="entry name" value="Sacchrp_dh_NADP"/>
    <property type="match status" value="1"/>
</dbReference>
<dbReference type="STRING" id="1796606.A2G96_20555"/>
<dbReference type="Gene3D" id="3.30.360.10">
    <property type="entry name" value="Dihydrodipicolinate Reductase, domain 2"/>
    <property type="match status" value="1"/>
</dbReference>
<evidence type="ECO:0000313" key="4">
    <source>
        <dbReference type="EMBL" id="AMR79963.1"/>
    </source>
</evidence>
<feature type="domain" description="Saccharopine dehydrogenase-like C-terminal" evidence="3">
    <location>
        <begin position="139"/>
        <end position="370"/>
    </location>
</feature>
<name>A0A142JPF1_9BURK</name>